<protein>
    <submittedName>
        <fullName evidence="1">Uncharacterized protein</fullName>
    </submittedName>
</protein>
<accession>A0ABP6TDH3</accession>
<sequence length="243" mass="27504">MTWRTRYNQVRMDTDARPARLWGRRKAPDQVFARQAVGVCELYSKLLREATPVPAHTGWISIQAFSPGTASGPEADFEVEAVAPRERGESIVAVLDPAILERPLVDRPEAYLRWLQPLLLRLADARGVPAAGFDETFSACLEAGCLLRWQGPTRSSPDRRHRATPHYRFDSHGDAWVEVQVHDRNGELVARNDPWNAEISLRLWRQSAATLRWLTPTTIGMQPVLPAITRGWGIPRKRIMEIS</sequence>
<dbReference type="RefSeq" id="WP_345734031.1">
    <property type="nucleotide sequence ID" value="NZ_BAAAYN010000129.1"/>
</dbReference>
<gene>
    <name evidence="1" type="ORF">GCM10020369_84740</name>
</gene>
<reference evidence="2" key="1">
    <citation type="journal article" date="2019" name="Int. J. Syst. Evol. Microbiol.">
        <title>The Global Catalogue of Microorganisms (GCM) 10K type strain sequencing project: providing services to taxonomists for standard genome sequencing and annotation.</title>
        <authorList>
            <consortium name="The Broad Institute Genomics Platform"/>
            <consortium name="The Broad Institute Genome Sequencing Center for Infectious Disease"/>
            <person name="Wu L."/>
            <person name="Ma J."/>
        </authorList>
    </citation>
    <scope>NUCLEOTIDE SEQUENCE [LARGE SCALE GENOMIC DNA]</scope>
    <source>
        <strain evidence="2">JCM 9458</strain>
    </source>
</reference>
<dbReference type="EMBL" id="BAAAYN010000129">
    <property type="protein sequence ID" value="GAA3399316.1"/>
    <property type="molecule type" value="Genomic_DNA"/>
</dbReference>
<dbReference type="Proteomes" id="UP001501676">
    <property type="component" value="Unassembled WGS sequence"/>
</dbReference>
<proteinExistence type="predicted"/>
<comment type="caution">
    <text evidence="1">The sequence shown here is derived from an EMBL/GenBank/DDBJ whole genome shotgun (WGS) entry which is preliminary data.</text>
</comment>
<evidence type="ECO:0000313" key="1">
    <source>
        <dbReference type="EMBL" id="GAA3399316.1"/>
    </source>
</evidence>
<keyword evidence="2" id="KW-1185">Reference proteome</keyword>
<organism evidence="1 2">
    <name type="scientific">Cryptosporangium minutisporangium</name>
    <dbReference type="NCBI Taxonomy" id="113569"/>
    <lineage>
        <taxon>Bacteria</taxon>
        <taxon>Bacillati</taxon>
        <taxon>Actinomycetota</taxon>
        <taxon>Actinomycetes</taxon>
        <taxon>Cryptosporangiales</taxon>
        <taxon>Cryptosporangiaceae</taxon>
        <taxon>Cryptosporangium</taxon>
    </lineage>
</organism>
<name>A0ABP6TDH3_9ACTN</name>
<evidence type="ECO:0000313" key="2">
    <source>
        <dbReference type="Proteomes" id="UP001501676"/>
    </source>
</evidence>